<dbReference type="InterPro" id="IPR011701">
    <property type="entry name" value="MFS"/>
</dbReference>
<dbReference type="PROSITE" id="PS51257">
    <property type="entry name" value="PROKAR_LIPOPROTEIN"/>
    <property type="match status" value="1"/>
</dbReference>
<evidence type="ECO:0000256" key="3">
    <source>
        <dbReference type="ARBA" id="ARBA00022448"/>
    </source>
</evidence>
<dbReference type="PANTHER" id="PTHR42718:SF9">
    <property type="entry name" value="MAJOR FACILITATOR SUPERFAMILY MULTIDRUG TRANSPORTER MFSC"/>
    <property type="match status" value="1"/>
</dbReference>
<evidence type="ECO:0000259" key="9">
    <source>
        <dbReference type="PROSITE" id="PS50850"/>
    </source>
</evidence>
<dbReference type="EMBL" id="CP043046">
    <property type="protein sequence ID" value="QEI09246.1"/>
    <property type="molecule type" value="Genomic_DNA"/>
</dbReference>
<feature type="transmembrane region" description="Helical" evidence="8">
    <location>
        <begin position="74"/>
        <end position="93"/>
    </location>
</feature>
<evidence type="ECO:0000256" key="2">
    <source>
        <dbReference type="ARBA" id="ARBA00008537"/>
    </source>
</evidence>
<name>A0A5C0B5M6_9BURK</name>
<evidence type="ECO:0000256" key="8">
    <source>
        <dbReference type="SAM" id="Phobius"/>
    </source>
</evidence>
<feature type="transmembrane region" description="Helical" evidence="8">
    <location>
        <begin position="219"/>
        <end position="241"/>
    </location>
</feature>
<keyword evidence="11" id="KW-1185">Reference proteome</keyword>
<feature type="transmembrane region" description="Helical" evidence="8">
    <location>
        <begin position="352"/>
        <end position="379"/>
    </location>
</feature>
<dbReference type="KEGG" id="pacr:FXN63_10920"/>
<reference evidence="10 11" key="1">
    <citation type="submission" date="2019-08" db="EMBL/GenBank/DDBJ databases">
        <title>Amphibian skin-associated Pigmentiphaga: genome sequence and occurrence across geography and hosts.</title>
        <authorList>
            <person name="Bletz M.C."/>
            <person name="Bunk B."/>
            <person name="Sproeer C."/>
            <person name="Biwer P."/>
            <person name="Reiter S."/>
            <person name="Rabemananjara F.C.E."/>
            <person name="Schulz S."/>
            <person name="Overmann J."/>
            <person name="Vences M."/>
        </authorList>
    </citation>
    <scope>NUCLEOTIDE SEQUENCE [LARGE SCALE GENOMIC DNA]</scope>
    <source>
        <strain evidence="10 11">Mada1488</strain>
    </source>
</reference>
<protein>
    <submittedName>
        <fullName evidence="10">MFS transporter</fullName>
    </submittedName>
</protein>
<feature type="transmembrane region" description="Helical" evidence="8">
    <location>
        <begin position="162"/>
        <end position="182"/>
    </location>
</feature>
<feature type="domain" description="Major facilitator superfamily (MFS) profile" evidence="9">
    <location>
        <begin position="8"/>
        <end position="456"/>
    </location>
</feature>
<accession>A0A5C0B5M6</accession>
<dbReference type="GO" id="GO:0005886">
    <property type="term" value="C:plasma membrane"/>
    <property type="evidence" value="ECO:0007669"/>
    <property type="project" value="UniProtKB-SubCell"/>
</dbReference>
<feature type="transmembrane region" description="Helical" evidence="8">
    <location>
        <begin position="295"/>
        <end position="313"/>
    </location>
</feature>
<evidence type="ECO:0000256" key="1">
    <source>
        <dbReference type="ARBA" id="ARBA00004651"/>
    </source>
</evidence>
<feature type="transmembrane region" description="Helical" evidence="8">
    <location>
        <begin position="391"/>
        <end position="411"/>
    </location>
</feature>
<keyword evidence="3" id="KW-0813">Transport</keyword>
<dbReference type="InterPro" id="IPR020846">
    <property type="entry name" value="MFS_dom"/>
</dbReference>
<dbReference type="InterPro" id="IPR036259">
    <property type="entry name" value="MFS_trans_sf"/>
</dbReference>
<dbReference type="GO" id="GO:0022857">
    <property type="term" value="F:transmembrane transporter activity"/>
    <property type="evidence" value="ECO:0007669"/>
    <property type="project" value="InterPro"/>
</dbReference>
<dbReference type="SUPFAM" id="SSF103473">
    <property type="entry name" value="MFS general substrate transporter"/>
    <property type="match status" value="1"/>
</dbReference>
<keyword evidence="7 8" id="KW-0472">Membrane</keyword>
<dbReference type="NCBIfam" id="TIGR00711">
    <property type="entry name" value="efflux_EmrB"/>
    <property type="match status" value="1"/>
</dbReference>
<keyword evidence="4" id="KW-1003">Cell membrane</keyword>
<feature type="transmembrane region" description="Helical" evidence="8">
    <location>
        <begin position="133"/>
        <end position="156"/>
    </location>
</feature>
<dbReference type="Gene3D" id="1.20.1250.20">
    <property type="entry name" value="MFS general substrate transporter like domains"/>
    <property type="match status" value="1"/>
</dbReference>
<evidence type="ECO:0000256" key="4">
    <source>
        <dbReference type="ARBA" id="ARBA00022475"/>
    </source>
</evidence>
<evidence type="ECO:0000256" key="7">
    <source>
        <dbReference type="ARBA" id="ARBA00023136"/>
    </source>
</evidence>
<evidence type="ECO:0000256" key="5">
    <source>
        <dbReference type="ARBA" id="ARBA00022692"/>
    </source>
</evidence>
<gene>
    <name evidence="10" type="ORF">FXN63_10920</name>
</gene>
<proteinExistence type="inferred from homology"/>
<dbReference type="PROSITE" id="PS50850">
    <property type="entry name" value="MFS"/>
    <property type="match status" value="1"/>
</dbReference>
<dbReference type="AlphaFoldDB" id="A0A5C0B5M6"/>
<keyword evidence="6 8" id="KW-1133">Transmembrane helix</keyword>
<dbReference type="InterPro" id="IPR004638">
    <property type="entry name" value="EmrB-like"/>
</dbReference>
<dbReference type="CDD" id="cd17321">
    <property type="entry name" value="MFS_MMR_MDR_like"/>
    <property type="match status" value="1"/>
</dbReference>
<feature type="transmembrane region" description="Helical" evidence="8">
    <location>
        <begin position="325"/>
        <end position="346"/>
    </location>
</feature>
<comment type="similarity">
    <text evidence="2">Belongs to the major facilitator superfamily. EmrB family.</text>
</comment>
<feature type="transmembrane region" description="Helical" evidence="8">
    <location>
        <begin position="44"/>
        <end position="62"/>
    </location>
</feature>
<feature type="transmembrane region" description="Helical" evidence="8">
    <location>
        <begin position="431"/>
        <end position="451"/>
    </location>
</feature>
<feature type="transmembrane region" description="Helical" evidence="8">
    <location>
        <begin position="194"/>
        <end position="213"/>
    </location>
</feature>
<keyword evidence="5 8" id="KW-0812">Transmembrane</keyword>
<comment type="subcellular location">
    <subcellularLocation>
        <location evidence="1">Cell membrane</location>
        <topology evidence="1">Multi-pass membrane protein</topology>
    </subcellularLocation>
</comment>
<dbReference type="PANTHER" id="PTHR42718">
    <property type="entry name" value="MAJOR FACILITATOR SUPERFAMILY MULTIDRUG TRANSPORTER MFSC"/>
    <property type="match status" value="1"/>
</dbReference>
<dbReference type="Pfam" id="PF07690">
    <property type="entry name" value="MFS_1"/>
    <property type="match status" value="1"/>
</dbReference>
<dbReference type="Gene3D" id="1.20.1720.10">
    <property type="entry name" value="Multidrug resistance protein D"/>
    <property type="match status" value="1"/>
</dbReference>
<evidence type="ECO:0000313" key="10">
    <source>
        <dbReference type="EMBL" id="QEI09246.1"/>
    </source>
</evidence>
<evidence type="ECO:0000256" key="6">
    <source>
        <dbReference type="ARBA" id="ARBA00022989"/>
    </source>
</evidence>
<evidence type="ECO:0000313" key="11">
    <source>
        <dbReference type="Proteomes" id="UP000325161"/>
    </source>
</evidence>
<feature type="transmembrane region" description="Helical" evidence="8">
    <location>
        <begin position="99"/>
        <end position="121"/>
    </location>
</feature>
<dbReference type="OrthoDB" id="9807274at2"/>
<sequence length="456" mass="47257">MSRNRWLALTGVAIASFLGCIDFTIVNTAIPDIQQSLGADIDRSQWIVSSFVMALSACMVAAGRLADLHGRRRIMLIGMAVFGLASLGAGLANGMATLIAWRVVQGMACATLYTASTAIVAHAFSETERGRAIGLLFSANGLGLAIGPVIGGLLVAAAGWRWVFLVNVPLILVGMALCLRHVEESRGADEHETLDVAGLVLLAVALTALLLAIAEGGKWGWTSIATLTSAAVALLALLALSRVESRMAYPLIRIDLFANRRFLLASLATATLACFYCAAFFLMPLYLGQIRHQDAAAIGLLLLPTTAVMALVSPQIGKLVDQIGTTWALAAGFVCLTISALLQAGFGPDTAWWQVLAAFAAMGIGWGAILGPSTVAALASVPTRLGGVAMGASWTLHNLGGAIGLALATVIHQTVSGATRAAPDVRFLAGYGASMWLLAGLSAGVAVLLVLGRSRS</sequence>
<organism evidence="10 11">
    <name type="scientific">Pigmentiphaga aceris</name>
    <dbReference type="NCBI Taxonomy" id="1940612"/>
    <lineage>
        <taxon>Bacteria</taxon>
        <taxon>Pseudomonadati</taxon>
        <taxon>Pseudomonadota</taxon>
        <taxon>Betaproteobacteria</taxon>
        <taxon>Burkholderiales</taxon>
        <taxon>Alcaligenaceae</taxon>
        <taxon>Pigmentiphaga</taxon>
    </lineage>
</organism>
<feature type="transmembrane region" description="Helical" evidence="8">
    <location>
        <begin position="262"/>
        <end position="283"/>
    </location>
</feature>
<dbReference type="PRINTS" id="PR01036">
    <property type="entry name" value="TCRTETB"/>
</dbReference>
<dbReference type="Proteomes" id="UP000325161">
    <property type="component" value="Chromosome"/>
</dbReference>